<reference evidence="1" key="1">
    <citation type="submission" date="2019-10" db="EMBL/GenBank/DDBJ databases">
        <title>Draft genome sequence of Panacibacter sp. KCS-6.</title>
        <authorList>
            <person name="Yim K.J."/>
        </authorList>
    </citation>
    <scope>NUCLEOTIDE SEQUENCE</scope>
    <source>
        <strain evidence="1">KCS-6</strain>
    </source>
</reference>
<evidence type="ECO:0000313" key="2">
    <source>
        <dbReference type="Proteomes" id="UP000598971"/>
    </source>
</evidence>
<dbReference type="Proteomes" id="UP000598971">
    <property type="component" value="Unassembled WGS sequence"/>
</dbReference>
<proteinExistence type="predicted"/>
<gene>
    <name evidence="1" type="ORF">GD597_04115</name>
</gene>
<dbReference type="RefSeq" id="WP_171606564.1">
    <property type="nucleotide sequence ID" value="NZ_WHPF01000003.1"/>
</dbReference>
<evidence type="ECO:0000313" key="1">
    <source>
        <dbReference type="EMBL" id="NNV54635.1"/>
    </source>
</evidence>
<accession>A0A8J8JT04</accession>
<sequence length="135" mass="16033">MIKFSEIKVGDYVLAEYEGQQRNGEVTRLNGDEKQVCVETDVQEFWYETAHLFPIALNDESLTWLNFTKEDREDGSVKYKKGSFRLVVPKKGDFSSIEMWYREDKRHHPDVHFVHQLQNHYHDMVKVHLTNEVMA</sequence>
<name>A0A8J8JT04_9BACT</name>
<comment type="caution">
    <text evidence="1">The sequence shown here is derived from an EMBL/GenBank/DDBJ whole genome shotgun (WGS) entry which is preliminary data.</text>
</comment>
<dbReference type="EMBL" id="WHPF01000003">
    <property type="protein sequence ID" value="NNV54635.1"/>
    <property type="molecule type" value="Genomic_DNA"/>
</dbReference>
<keyword evidence="2" id="KW-1185">Reference proteome</keyword>
<organism evidence="1 2">
    <name type="scientific">Limnovirga soli</name>
    <dbReference type="NCBI Taxonomy" id="2656915"/>
    <lineage>
        <taxon>Bacteria</taxon>
        <taxon>Pseudomonadati</taxon>
        <taxon>Bacteroidota</taxon>
        <taxon>Chitinophagia</taxon>
        <taxon>Chitinophagales</taxon>
        <taxon>Chitinophagaceae</taxon>
        <taxon>Limnovirga</taxon>
    </lineage>
</organism>
<dbReference type="AlphaFoldDB" id="A0A8J8JT04"/>
<protein>
    <submittedName>
        <fullName evidence="1">Uncharacterized protein</fullName>
    </submittedName>
</protein>